<evidence type="ECO:0000313" key="3">
    <source>
        <dbReference type="Proteomes" id="UP000245430"/>
    </source>
</evidence>
<evidence type="ECO:0000256" key="1">
    <source>
        <dbReference type="SAM" id="SignalP"/>
    </source>
</evidence>
<feature type="signal peptide" evidence="1">
    <location>
        <begin position="1"/>
        <end position="19"/>
    </location>
</feature>
<dbReference type="RefSeq" id="WP_170109827.1">
    <property type="nucleotide sequence ID" value="NZ_QGGP01000003.1"/>
</dbReference>
<feature type="chain" id="PRO_5016456025" evidence="1">
    <location>
        <begin position="20"/>
        <end position="236"/>
    </location>
</feature>
<proteinExistence type="predicted"/>
<dbReference type="Proteomes" id="UP000245430">
    <property type="component" value="Unassembled WGS sequence"/>
</dbReference>
<keyword evidence="3" id="KW-1185">Reference proteome</keyword>
<evidence type="ECO:0000313" key="2">
    <source>
        <dbReference type="EMBL" id="PWK19291.1"/>
    </source>
</evidence>
<name>A0A316DML5_9FLAO</name>
<organism evidence="2 3">
    <name type="scientific">Xanthomarina spongicola</name>
    <dbReference type="NCBI Taxonomy" id="570520"/>
    <lineage>
        <taxon>Bacteria</taxon>
        <taxon>Pseudomonadati</taxon>
        <taxon>Bacteroidota</taxon>
        <taxon>Flavobacteriia</taxon>
        <taxon>Flavobacteriales</taxon>
        <taxon>Flavobacteriaceae</taxon>
        <taxon>Xanthomarina</taxon>
    </lineage>
</organism>
<comment type="caution">
    <text evidence="2">The sequence shown here is derived from an EMBL/GenBank/DDBJ whole genome shotgun (WGS) entry which is preliminary data.</text>
</comment>
<dbReference type="EMBL" id="QGGP01000003">
    <property type="protein sequence ID" value="PWK19291.1"/>
    <property type="molecule type" value="Genomic_DNA"/>
</dbReference>
<dbReference type="AlphaFoldDB" id="A0A316DML5"/>
<gene>
    <name evidence="2" type="ORF">LX78_01772</name>
</gene>
<accession>A0A316DML5</accession>
<protein>
    <submittedName>
        <fullName evidence="2">Uncharacterized protein</fullName>
    </submittedName>
</protein>
<sequence length="236" mass="27441">MKPLINLLFLFCFANISLAQTMTSTLSTTGSQSWATRPVTTADMFPDEVFQKSIFNKYEGTKYLYDTWEMPARIVTTSDRELRLNNINFNIKDNRFETETLGDSLFIFNSDKIQFVETLEATYIKLKIPNSNKIGFFEKLLDLKHITLYKHPELIITEGTLNPLTQIKSPDVYTRSDAYFYMKSKSSLNEIKLKKKSILRAFSNKEKEISSFVKENKLGYTTEEDLIKILTYYDSL</sequence>
<keyword evidence="1" id="KW-0732">Signal</keyword>
<reference evidence="2 3" key="1">
    <citation type="submission" date="2018-05" db="EMBL/GenBank/DDBJ databases">
        <title>Genomic Encyclopedia of Archaeal and Bacterial Type Strains, Phase II (KMG-II): from individual species to whole genera.</title>
        <authorList>
            <person name="Goeker M."/>
        </authorList>
    </citation>
    <scope>NUCLEOTIDE SEQUENCE [LARGE SCALE GENOMIC DNA]</scope>
    <source>
        <strain evidence="2 3">DSM 22637</strain>
    </source>
</reference>